<dbReference type="InterPro" id="IPR001303">
    <property type="entry name" value="Aldolase_II/adducin_N"/>
</dbReference>
<accession>A0A0E3BGR0</accession>
<reference evidence="3 4" key="1">
    <citation type="submission" date="2013-09" db="EMBL/GenBank/DDBJ databases">
        <title>High correlation between genotypes and phenotypes of environmental bacteria Comamonas testosteroni strains.</title>
        <authorList>
            <person name="Liu L."/>
            <person name="Zhu W."/>
            <person name="Xia X."/>
            <person name="Xu B."/>
            <person name="Luo M."/>
            <person name="Wang G."/>
        </authorList>
    </citation>
    <scope>NUCLEOTIDE SEQUENCE [LARGE SCALE GENOMIC DNA]</scope>
    <source>
        <strain evidence="3 4">JL14</strain>
    </source>
</reference>
<protein>
    <submittedName>
        <fullName evidence="3">Aldolase</fullName>
    </submittedName>
</protein>
<dbReference type="Pfam" id="PF00596">
    <property type="entry name" value="Aldolase_II"/>
    <property type="match status" value="1"/>
</dbReference>
<dbReference type="RefSeq" id="WP_034381384.1">
    <property type="nucleotide sequence ID" value="NZ_AWTN01000105.1"/>
</dbReference>
<gene>
    <name evidence="3" type="ORF">P245_18225</name>
</gene>
<dbReference type="Gene3D" id="3.40.225.10">
    <property type="entry name" value="Class II aldolase/adducin N-terminal domain"/>
    <property type="match status" value="1"/>
</dbReference>
<feature type="domain" description="Class II aldolase/adducin N-terminal" evidence="2">
    <location>
        <begin position="31"/>
        <end position="208"/>
    </location>
</feature>
<comment type="similarity">
    <text evidence="1">Belongs to the aldolase class II family.</text>
</comment>
<dbReference type="PANTHER" id="PTHR10672">
    <property type="entry name" value="ADDUCIN"/>
    <property type="match status" value="1"/>
</dbReference>
<dbReference type="SMART" id="SM01007">
    <property type="entry name" value="Aldolase_II"/>
    <property type="match status" value="1"/>
</dbReference>
<evidence type="ECO:0000259" key="2">
    <source>
        <dbReference type="SMART" id="SM01007"/>
    </source>
</evidence>
<organism evidence="3 4">
    <name type="scientific">Comamonas thiooxydans</name>
    <dbReference type="NCBI Taxonomy" id="363952"/>
    <lineage>
        <taxon>Bacteria</taxon>
        <taxon>Pseudomonadati</taxon>
        <taxon>Pseudomonadota</taxon>
        <taxon>Betaproteobacteria</taxon>
        <taxon>Burkholderiales</taxon>
        <taxon>Comamonadaceae</taxon>
        <taxon>Comamonas</taxon>
    </lineage>
</organism>
<evidence type="ECO:0000313" key="4">
    <source>
        <dbReference type="Proteomes" id="UP000029567"/>
    </source>
</evidence>
<dbReference type="AlphaFoldDB" id="A0A0E3BGR0"/>
<dbReference type="Proteomes" id="UP000029567">
    <property type="component" value="Unassembled WGS sequence"/>
</dbReference>
<dbReference type="EMBL" id="AWTN01000105">
    <property type="protein sequence ID" value="KGG87836.1"/>
    <property type="molecule type" value="Genomic_DNA"/>
</dbReference>
<dbReference type="GO" id="GO:0005856">
    <property type="term" value="C:cytoskeleton"/>
    <property type="evidence" value="ECO:0007669"/>
    <property type="project" value="TreeGrafter"/>
</dbReference>
<dbReference type="PANTHER" id="PTHR10672:SF3">
    <property type="entry name" value="PROTEIN HU-LI TAI SHAO"/>
    <property type="match status" value="1"/>
</dbReference>
<proteinExistence type="inferred from homology"/>
<evidence type="ECO:0000313" key="3">
    <source>
        <dbReference type="EMBL" id="KGG87836.1"/>
    </source>
</evidence>
<sequence length="256" mass="28852">MRHDGLNRELLSRYAPRPGRKPLLPSLGDRQQLALLCRVLSREGYNDHIAGHITLRLDDGNYLANPWELTWSELTASDILRLDAQGQVIEGDWNITPAIRLHMDVHEKRHDVRVVIHNHPEWSSVWSATGKVPPVYDQTSALVDTDPVVYDEYRGTVEQRELGNAVASALGQSKWALLANHGALVVGESIRQAHLRAITLEWRCRLAWRVQALGGGTPLSDAVIQATGARTDLNGFPFLWEAMCREEIRRDPRVLD</sequence>
<dbReference type="InterPro" id="IPR051017">
    <property type="entry name" value="Aldolase-II_Adducin_sf"/>
</dbReference>
<dbReference type="GO" id="GO:0051015">
    <property type="term" value="F:actin filament binding"/>
    <property type="evidence" value="ECO:0007669"/>
    <property type="project" value="TreeGrafter"/>
</dbReference>
<comment type="caution">
    <text evidence="3">The sequence shown here is derived from an EMBL/GenBank/DDBJ whole genome shotgun (WGS) entry which is preliminary data.</text>
</comment>
<dbReference type="SUPFAM" id="SSF53639">
    <property type="entry name" value="AraD/HMP-PK domain-like"/>
    <property type="match status" value="1"/>
</dbReference>
<dbReference type="InterPro" id="IPR036409">
    <property type="entry name" value="Aldolase_II/adducin_N_sf"/>
</dbReference>
<evidence type="ECO:0000256" key="1">
    <source>
        <dbReference type="ARBA" id="ARBA00037961"/>
    </source>
</evidence>
<name>A0A0E3BGR0_9BURK</name>